<dbReference type="PANTHER" id="PTHR32182">
    <property type="entry name" value="DNA REPLICATION AND REPAIR PROTEIN RECF"/>
    <property type="match status" value="1"/>
</dbReference>
<dbReference type="RefSeq" id="WP_196123731.1">
    <property type="nucleotide sequence ID" value="NZ_JADPMR010000001.1"/>
</dbReference>
<organism evidence="2 3">
    <name type="scientific">Vibrio nitrifigilis</name>
    <dbReference type="NCBI Taxonomy" id="2789781"/>
    <lineage>
        <taxon>Bacteria</taxon>
        <taxon>Pseudomonadati</taxon>
        <taxon>Pseudomonadota</taxon>
        <taxon>Gammaproteobacteria</taxon>
        <taxon>Vibrionales</taxon>
        <taxon>Vibrionaceae</taxon>
        <taxon>Vibrio</taxon>
    </lineage>
</organism>
<evidence type="ECO:0000313" key="2">
    <source>
        <dbReference type="EMBL" id="MBF9001504.1"/>
    </source>
</evidence>
<dbReference type="InterPro" id="IPR054787">
    <property type="entry name" value="TrlF_ATPase"/>
</dbReference>
<dbReference type="SUPFAM" id="SSF89550">
    <property type="entry name" value="PHP domain-like"/>
    <property type="match status" value="1"/>
</dbReference>
<gene>
    <name evidence="2" type="ORF">I1A42_13450</name>
</gene>
<evidence type="ECO:0000256" key="1">
    <source>
        <dbReference type="SAM" id="Coils"/>
    </source>
</evidence>
<sequence>MEDVETNAFVNGNAWVRADFHLHTNADKEFKYNGEDNSFVRDYIKKLHSEGIKLGVITNHNKFVLDEFKALKRKAKKLNIGLLPGVELSVNDGANGIHVLVVFSEEWISEGQDYINNFLNVTFSGRTPSQYEQENARSNDDLVATLKILESYNKSFFIIFAHVEAPSGIWNEVAGGKMQEIAREPLVKKYCKGFQKVRTIDNPNKVNKKKVSLWWGESYPAELEGSDPKKIDEIGRGKTCYINIGDFSFDAVRYALSDHTYRVSFGDKEIRHSYIKSVRYDGGLLDGVKIPLSSSLNCLIGIRGSGKSSILESLRYGLDIPMGDTPQDKKYKESLLPHVLKSGGKITIEAVDKHGETYEISRILNNTPDVFQNGNHIQDIKILGAIINNPLYFGQKDLASAGDGFGHDLVEKIVRDELVDVRKRIAQKQTNVTNCIKSLSAIEEDAEQLDKDMNELGTVKFKLEQLDKYGIKEKLTKQVDYDNDSQYFGEIEKAISEKIDSLIEARNELLNALDEIQEKKSETNQPKIDELFKKISQLKTVVHDASPSFKKIEAKLTEISNDKDLLEKEKDGLKEEFAEIERGLVKELEDQGVHSVKPDEYLDLSNKKSELETSISELQKRTGTLEDKKCLLLTEISELNIAWYKEFKVIENALSRINEAQDSLTINSIFKGDKCYFSTKLEEHLRGHNIRRDTYESISEKYSDFGEVYKDIDNAKTEARSKSGEFKTKFLECLKDLLTCQIPNKYDVTYRGKALRSHSLGQRASAMMLFILSQNENDILLIDQPEDDLDNQTIYEDVVKLVRKLKPNQQFIFATHNANFPVLGDSDQLVSCELSENKIELHIGSIDNKVSQQKIVKVMEGGAEAFNRRKSIYQIWKADM</sequence>
<dbReference type="InterPro" id="IPR016195">
    <property type="entry name" value="Pol/histidinol_Pase-like"/>
</dbReference>
<dbReference type="SUPFAM" id="SSF52540">
    <property type="entry name" value="P-loop containing nucleoside triphosphate hydrolases"/>
    <property type="match status" value="1"/>
</dbReference>
<feature type="coiled-coil region" evidence="1">
    <location>
        <begin position="549"/>
        <end position="628"/>
    </location>
</feature>
<comment type="caution">
    <text evidence="2">The sequence shown here is derived from an EMBL/GenBank/DDBJ whole genome shotgun (WGS) entry which is preliminary data.</text>
</comment>
<dbReference type="EMBL" id="JADPMR010000001">
    <property type="protein sequence ID" value="MBF9001504.1"/>
    <property type="molecule type" value="Genomic_DNA"/>
</dbReference>
<dbReference type="NCBIfam" id="NF045780">
    <property type="entry name" value="TrlF_fam_ATP"/>
    <property type="match status" value="1"/>
</dbReference>
<name>A0ABS0GGG7_9VIBR</name>
<dbReference type="InterPro" id="IPR027417">
    <property type="entry name" value="P-loop_NTPase"/>
</dbReference>
<keyword evidence="1" id="KW-0175">Coiled coil</keyword>
<proteinExistence type="predicted"/>
<protein>
    <recommendedName>
        <fullName evidence="4">Histidinol-phosphatase</fullName>
    </recommendedName>
</protein>
<evidence type="ECO:0008006" key="4">
    <source>
        <dbReference type="Google" id="ProtNLM"/>
    </source>
</evidence>
<reference evidence="2 3" key="1">
    <citation type="submission" date="2020-11" db="EMBL/GenBank/DDBJ databases">
        <title>Vibrio nitrifigilis sp. nov., a marine nitrogen-fixing bacterium isolated from the lagoon sediment of an islet inside an atoll.</title>
        <authorList>
            <person name="Wang L.-T."/>
            <person name="Shieh W.Y."/>
        </authorList>
    </citation>
    <scope>NUCLEOTIDE SEQUENCE [LARGE SCALE GENOMIC DNA]</scope>
    <source>
        <strain evidence="2 3">NFV-1</strain>
    </source>
</reference>
<keyword evidence="3" id="KW-1185">Reference proteome</keyword>
<evidence type="ECO:0000313" key="3">
    <source>
        <dbReference type="Proteomes" id="UP000597206"/>
    </source>
</evidence>
<accession>A0ABS0GGG7</accession>
<dbReference type="PANTHER" id="PTHR32182:SF22">
    <property type="entry name" value="ATP-DEPENDENT ENDONUCLEASE, OLD FAMILY-RELATED"/>
    <property type="match status" value="1"/>
</dbReference>
<dbReference type="Gene3D" id="3.20.20.140">
    <property type="entry name" value="Metal-dependent hydrolases"/>
    <property type="match status" value="1"/>
</dbReference>
<dbReference type="Gene3D" id="3.40.50.300">
    <property type="entry name" value="P-loop containing nucleotide triphosphate hydrolases"/>
    <property type="match status" value="2"/>
</dbReference>
<dbReference type="Proteomes" id="UP000597206">
    <property type="component" value="Unassembled WGS sequence"/>
</dbReference>